<name>A0A1P9WXA4_9BACT</name>
<evidence type="ECO:0000256" key="6">
    <source>
        <dbReference type="ARBA" id="ARBA00030388"/>
    </source>
</evidence>
<dbReference type="GO" id="GO:0006401">
    <property type="term" value="P:RNA catabolic process"/>
    <property type="evidence" value="ECO:0007669"/>
    <property type="project" value="InterPro"/>
</dbReference>
<dbReference type="GO" id="GO:0016787">
    <property type="term" value="F:hydrolase activity"/>
    <property type="evidence" value="ECO:0007669"/>
    <property type="project" value="UniProtKB-KW"/>
</dbReference>
<dbReference type="Gene3D" id="3.30.2310.20">
    <property type="entry name" value="RelE-like"/>
    <property type="match status" value="1"/>
</dbReference>
<evidence type="ECO:0000256" key="3">
    <source>
        <dbReference type="ARBA" id="ARBA00022722"/>
    </source>
</evidence>
<keyword evidence="8" id="KW-1185">Reference proteome</keyword>
<dbReference type="RefSeq" id="WP_077131410.1">
    <property type="nucleotide sequence ID" value="NZ_CP014263.1"/>
</dbReference>
<dbReference type="KEGG" id="smon:AWR27_11975"/>
<evidence type="ECO:0000256" key="1">
    <source>
        <dbReference type="ARBA" id="ARBA00008172"/>
    </source>
</evidence>
<dbReference type="STRING" id="1178516.AWR27_11975"/>
<keyword evidence="5" id="KW-0378">Hydrolase</keyword>
<dbReference type="OrthoDB" id="9801102at2"/>
<evidence type="ECO:0000313" key="8">
    <source>
        <dbReference type="Proteomes" id="UP000187941"/>
    </source>
</evidence>
<organism evidence="7 8">
    <name type="scientific">Spirosoma montaniterrae</name>
    <dbReference type="NCBI Taxonomy" id="1178516"/>
    <lineage>
        <taxon>Bacteria</taxon>
        <taxon>Pseudomonadati</taxon>
        <taxon>Bacteroidota</taxon>
        <taxon>Cytophagia</taxon>
        <taxon>Cytophagales</taxon>
        <taxon>Cytophagaceae</taxon>
        <taxon>Spirosoma</taxon>
    </lineage>
</organism>
<dbReference type="GO" id="GO:0004519">
    <property type="term" value="F:endonuclease activity"/>
    <property type="evidence" value="ECO:0007669"/>
    <property type="project" value="UniProtKB-KW"/>
</dbReference>
<keyword evidence="3" id="KW-0540">Nuclease</keyword>
<evidence type="ECO:0000256" key="2">
    <source>
        <dbReference type="ARBA" id="ARBA00022649"/>
    </source>
</evidence>
<keyword evidence="2" id="KW-1277">Toxin-antitoxin system</keyword>
<dbReference type="Proteomes" id="UP000187941">
    <property type="component" value="Chromosome"/>
</dbReference>
<dbReference type="Pfam" id="PF06769">
    <property type="entry name" value="YoeB_toxin"/>
    <property type="match status" value="1"/>
</dbReference>
<dbReference type="PANTHER" id="PTHR38039">
    <property type="entry name" value="TOXIN YOEB"/>
    <property type="match status" value="1"/>
</dbReference>
<accession>A0A1P9WXA4</accession>
<protein>
    <recommendedName>
        <fullName evidence="6">Putative mRNA interferase YoeB</fullName>
    </recommendedName>
</protein>
<comment type="similarity">
    <text evidence="1">Belongs to the YoeB family.</text>
</comment>
<evidence type="ECO:0000313" key="7">
    <source>
        <dbReference type="EMBL" id="AQG79980.1"/>
    </source>
</evidence>
<proteinExistence type="inferred from homology"/>
<dbReference type="PANTHER" id="PTHR38039:SF1">
    <property type="entry name" value="TOXIN YOEB"/>
    <property type="match status" value="1"/>
</dbReference>
<evidence type="ECO:0000256" key="4">
    <source>
        <dbReference type="ARBA" id="ARBA00022759"/>
    </source>
</evidence>
<dbReference type="NCBIfam" id="TIGR02116">
    <property type="entry name" value="toxin_Txe_YoeB"/>
    <property type="match status" value="1"/>
</dbReference>
<dbReference type="InterPro" id="IPR035093">
    <property type="entry name" value="RelE/ParE_toxin_dom_sf"/>
</dbReference>
<dbReference type="EMBL" id="CP014263">
    <property type="protein sequence ID" value="AQG79980.1"/>
    <property type="molecule type" value="Genomic_DNA"/>
</dbReference>
<reference evidence="7 8" key="1">
    <citation type="submission" date="2016-01" db="EMBL/GenBank/DDBJ databases">
        <authorList>
            <person name="Oliw E.H."/>
        </authorList>
    </citation>
    <scope>NUCLEOTIDE SEQUENCE [LARGE SCALE GENOMIC DNA]</scope>
    <source>
        <strain evidence="7 8">DY10</strain>
    </source>
</reference>
<dbReference type="AlphaFoldDB" id="A0A1P9WXA4"/>
<keyword evidence="4" id="KW-0255">Endonuclease</keyword>
<sequence length="87" mass="10300">MRTVEFVGDAFDEFADWARTDKKVYQRIVRLITECRRTPFDGTGKPEALRANLSGFWSRRITDEHRLIYQVTQDTIIIYSLLGHYED</sequence>
<dbReference type="InterPro" id="IPR009614">
    <property type="entry name" value="YoeB_toxin"/>
</dbReference>
<gene>
    <name evidence="7" type="ORF">AWR27_11975</name>
</gene>
<evidence type="ECO:0000256" key="5">
    <source>
        <dbReference type="ARBA" id="ARBA00022801"/>
    </source>
</evidence>
<dbReference type="SUPFAM" id="SSF143011">
    <property type="entry name" value="RelE-like"/>
    <property type="match status" value="1"/>
</dbReference>